<evidence type="ECO:0000256" key="3">
    <source>
        <dbReference type="ARBA" id="ARBA00022475"/>
    </source>
</evidence>
<keyword evidence="5" id="KW-0812">Transmembrane</keyword>
<feature type="region of interest" description="Disordered" evidence="16">
    <location>
        <begin position="83"/>
        <end position="103"/>
    </location>
</feature>
<evidence type="ECO:0000256" key="12">
    <source>
        <dbReference type="ARBA" id="ARBA00023137"/>
    </source>
</evidence>
<gene>
    <name evidence="20" type="ORF">OG327_28685</name>
</gene>
<feature type="region of interest" description="Disordered" evidence="16">
    <location>
        <begin position="575"/>
        <end position="598"/>
    </location>
</feature>
<evidence type="ECO:0000256" key="16">
    <source>
        <dbReference type="SAM" id="MobiDB-lite"/>
    </source>
</evidence>
<evidence type="ECO:0000256" key="17">
    <source>
        <dbReference type="SAM" id="SignalP"/>
    </source>
</evidence>
<accession>A0AAU2JYQ8</accession>
<evidence type="ECO:0000256" key="4">
    <source>
        <dbReference type="ARBA" id="ARBA00022679"/>
    </source>
</evidence>
<evidence type="ECO:0000259" key="19">
    <source>
        <dbReference type="Pfam" id="PF16640"/>
    </source>
</evidence>
<protein>
    <recommendedName>
        <fullName evidence="2">receptor protein-tyrosine kinase</fullName>
        <ecNumber evidence="2">2.7.10.1</ecNumber>
    </recommendedName>
</protein>
<keyword evidence="15" id="KW-0325">Glycoprotein</keyword>
<evidence type="ECO:0000256" key="1">
    <source>
        <dbReference type="ARBA" id="ARBA00004251"/>
    </source>
</evidence>
<feature type="compositionally biased region" description="Gly residues" evidence="16">
    <location>
        <begin position="185"/>
        <end position="217"/>
    </location>
</feature>
<dbReference type="EMBL" id="CP108264">
    <property type="protein sequence ID" value="WTU76987.1"/>
    <property type="molecule type" value="Genomic_DNA"/>
</dbReference>
<dbReference type="GO" id="GO:0005524">
    <property type="term" value="F:ATP binding"/>
    <property type="evidence" value="ECO:0007669"/>
    <property type="project" value="UniProtKB-KW"/>
</dbReference>
<keyword evidence="8" id="KW-0418">Kinase</keyword>
<dbReference type="Pfam" id="PF16640">
    <property type="entry name" value="Big_3_5"/>
    <property type="match status" value="1"/>
</dbReference>
<proteinExistence type="predicted"/>
<feature type="compositionally biased region" description="Gly residues" evidence="16">
    <location>
        <begin position="137"/>
        <end position="158"/>
    </location>
</feature>
<evidence type="ECO:0000256" key="9">
    <source>
        <dbReference type="ARBA" id="ARBA00022840"/>
    </source>
</evidence>
<feature type="region of interest" description="Disordered" evidence="16">
    <location>
        <begin position="117"/>
        <end position="163"/>
    </location>
</feature>
<keyword evidence="9" id="KW-0067">ATP-binding</keyword>
<dbReference type="Pfam" id="PF12810">
    <property type="entry name" value="ALK_LTK_GRD"/>
    <property type="match status" value="1"/>
</dbReference>
<feature type="domain" description="Bacterial Ig-like" evidence="19">
    <location>
        <begin position="335"/>
        <end position="415"/>
    </location>
</feature>
<feature type="domain" description="ALK/LTK-like glycine-rich" evidence="18">
    <location>
        <begin position="72"/>
        <end position="322"/>
    </location>
</feature>
<keyword evidence="3" id="KW-1003">Cell membrane</keyword>
<dbReference type="EC" id="2.7.10.1" evidence="2"/>
<dbReference type="InterPro" id="IPR055163">
    <property type="entry name" value="ALK/LTK-like_GRD"/>
</dbReference>
<reference evidence="20" key="1">
    <citation type="submission" date="2022-10" db="EMBL/GenBank/DDBJ databases">
        <title>The complete genomes of actinobacterial strains from the NBC collection.</title>
        <authorList>
            <person name="Joergensen T.S."/>
            <person name="Alvarez Arevalo M."/>
            <person name="Sterndorff E.B."/>
            <person name="Faurdal D."/>
            <person name="Vuksanovic O."/>
            <person name="Mourched A.-S."/>
            <person name="Charusanti P."/>
            <person name="Shaw S."/>
            <person name="Blin K."/>
            <person name="Weber T."/>
        </authorList>
    </citation>
    <scope>NUCLEOTIDE SEQUENCE</scope>
    <source>
        <strain evidence="20">NBC_00049</strain>
    </source>
</reference>
<keyword evidence="7" id="KW-0547">Nucleotide-binding</keyword>
<evidence type="ECO:0000256" key="5">
    <source>
        <dbReference type="ARBA" id="ARBA00022692"/>
    </source>
</evidence>
<comment type="subcellular location">
    <subcellularLocation>
        <location evidence="1">Cell membrane</location>
        <topology evidence="1">Single-pass type I membrane protein</topology>
    </subcellularLocation>
</comment>
<dbReference type="Gene3D" id="2.60.40.10">
    <property type="entry name" value="Immunoglobulins"/>
    <property type="match status" value="1"/>
</dbReference>
<dbReference type="InterPro" id="IPR032109">
    <property type="entry name" value="Big_3_5"/>
</dbReference>
<keyword evidence="6 17" id="KW-0732">Signal</keyword>
<organism evidence="20">
    <name type="scientific">Streptomyces sp. NBC_00049</name>
    <dbReference type="NCBI Taxonomy" id="2903617"/>
    <lineage>
        <taxon>Bacteria</taxon>
        <taxon>Bacillati</taxon>
        <taxon>Actinomycetota</taxon>
        <taxon>Actinomycetes</taxon>
        <taxon>Kitasatosporales</taxon>
        <taxon>Streptomycetaceae</taxon>
        <taxon>Streptomyces</taxon>
    </lineage>
</organism>
<evidence type="ECO:0000256" key="10">
    <source>
        <dbReference type="ARBA" id="ARBA00022989"/>
    </source>
</evidence>
<keyword evidence="14" id="KW-0675">Receptor</keyword>
<dbReference type="AlphaFoldDB" id="A0AAU2JYQ8"/>
<feature type="chain" id="PRO_5043659386" description="receptor protein-tyrosine kinase" evidence="17">
    <location>
        <begin position="30"/>
        <end position="598"/>
    </location>
</feature>
<keyword evidence="11" id="KW-0472">Membrane</keyword>
<evidence type="ECO:0000256" key="14">
    <source>
        <dbReference type="ARBA" id="ARBA00023170"/>
    </source>
</evidence>
<evidence type="ECO:0000256" key="2">
    <source>
        <dbReference type="ARBA" id="ARBA00011902"/>
    </source>
</evidence>
<feature type="signal peptide" evidence="17">
    <location>
        <begin position="1"/>
        <end position="29"/>
    </location>
</feature>
<keyword evidence="13" id="KW-1015">Disulfide bond</keyword>
<evidence type="ECO:0000256" key="7">
    <source>
        <dbReference type="ARBA" id="ARBA00022741"/>
    </source>
</evidence>
<dbReference type="GO" id="GO:0004714">
    <property type="term" value="F:transmembrane receptor protein tyrosine kinase activity"/>
    <property type="evidence" value="ECO:0007669"/>
    <property type="project" value="UniProtKB-EC"/>
</dbReference>
<keyword evidence="12" id="KW-0829">Tyrosine-protein kinase</keyword>
<evidence type="ECO:0000259" key="18">
    <source>
        <dbReference type="Pfam" id="PF12810"/>
    </source>
</evidence>
<dbReference type="GO" id="GO:0005975">
    <property type="term" value="P:carbohydrate metabolic process"/>
    <property type="evidence" value="ECO:0007669"/>
    <property type="project" value="UniProtKB-ARBA"/>
</dbReference>
<keyword evidence="10" id="KW-1133">Transmembrane helix</keyword>
<feature type="compositionally biased region" description="Gly residues" evidence="16">
    <location>
        <begin position="251"/>
        <end position="265"/>
    </location>
</feature>
<feature type="region of interest" description="Disordered" evidence="16">
    <location>
        <begin position="185"/>
        <end position="265"/>
    </location>
</feature>
<dbReference type="GO" id="GO:0005886">
    <property type="term" value="C:plasma membrane"/>
    <property type="evidence" value="ECO:0007669"/>
    <property type="project" value="UniProtKB-SubCell"/>
</dbReference>
<evidence type="ECO:0000256" key="15">
    <source>
        <dbReference type="ARBA" id="ARBA00023180"/>
    </source>
</evidence>
<keyword evidence="4" id="KW-0808">Transferase</keyword>
<evidence type="ECO:0000256" key="13">
    <source>
        <dbReference type="ARBA" id="ARBA00023157"/>
    </source>
</evidence>
<name>A0AAU2JYQ8_9ACTN</name>
<sequence>MSILRSKTVLVAGATGLLAAALTALPATADQANATSPCGAGGTFTASPPTCTYAAVGTDTFTVPDGVSAATIDLFGAEGGSAAGFVTPNPPNDGAPGGAGGETRATLAVSAGQNLQITVGGAGSSGSSRRGEYARPGGTGHGAGGGGAHGGGGSGGGATDVRVGGFGPADRVLVAAGGGGAGNGGPLLRGGHGGGLAGEPGGQGGGPAGSGVAGGGATRTAHGTGSPNSLLGGPGVPGSDIDPHTGQPNPGSGGPGGNGARGGNGGGGGGGGYFGGGGGSGGGNPDNLYAAGGGGGSGFAAPAAADVTLLQGVNRGNGKAIVSFRYGSTVAVATDTAAPLFGHAVTLTATIGSANPTAGAPTGSVAFFDGATRLATVAVDGGRAEFRTATLQPGTHSISATYEGDPSHTPSTTAAPTGVAVGFSEPCITTARHGALTVTAGQAICIASGGRQTGPVTVRPGGSLAVTDAAVTGPLSAQGALALTVCRSGLTGPVSVNGTTGYVLIGSADGAAACAGSTITGPLTIEGNTGGLQVSAATVTGPVTVDANSGSGLSPAQGVPAFQFNRITGPLRCAGNEPSLDQTGTVVQGPRSGQCRQA</sequence>
<dbReference type="InterPro" id="IPR013783">
    <property type="entry name" value="Ig-like_fold"/>
</dbReference>
<evidence type="ECO:0000313" key="20">
    <source>
        <dbReference type="EMBL" id="WTU76987.1"/>
    </source>
</evidence>
<evidence type="ECO:0000256" key="8">
    <source>
        <dbReference type="ARBA" id="ARBA00022777"/>
    </source>
</evidence>
<evidence type="ECO:0000256" key="11">
    <source>
        <dbReference type="ARBA" id="ARBA00023136"/>
    </source>
</evidence>
<evidence type="ECO:0000256" key="6">
    <source>
        <dbReference type="ARBA" id="ARBA00022729"/>
    </source>
</evidence>